<gene>
    <name evidence="3" type="ORF">EJB05_32108</name>
</gene>
<dbReference type="EMBL" id="RWGY01000026">
    <property type="protein sequence ID" value="TVU22414.1"/>
    <property type="molecule type" value="Genomic_DNA"/>
</dbReference>
<dbReference type="PROSITE" id="PS51257">
    <property type="entry name" value="PROKAR_LIPOPROTEIN"/>
    <property type="match status" value="1"/>
</dbReference>
<reference evidence="3 4" key="1">
    <citation type="journal article" date="2019" name="Sci. Rep.">
        <title>A high-quality genome of Eragrostis curvula grass provides insights into Poaceae evolution and supports new strategies to enhance forage quality.</title>
        <authorList>
            <person name="Carballo J."/>
            <person name="Santos B.A.C.M."/>
            <person name="Zappacosta D."/>
            <person name="Garbus I."/>
            <person name="Selva J.P."/>
            <person name="Gallo C.A."/>
            <person name="Diaz A."/>
            <person name="Albertini E."/>
            <person name="Caccamo M."/>
            <person name="Echenique V."/>
        </authorList>
    </citation>
    <scope>NUCLEOTIDE SEQUENCE [LARGE SCALE GENOMIC DNA]</scope>
    <source>
        <strain evidence="4">cv. Victoria</strain>
        <tissue evidence="3">Leaf</tissue>
    </source>
</reference>
<sequence length="183" mass="19080">MAPVSSRSQGWFLVACVFCSLISCCKSTDGAAAATLQGQKKDATDIVGRALFCFNDRYIYSGCQESLRLGPGGALTVPAASTEAFCGGPCLAETELVLRCISGIMDNFRFYNGASVGDVRLALGRGCGRTGLRGDFDVLQRLAGDGNYGDGYFFGRGSSSSGRRCALVNTLVLSAGAAILLRG</sequence>
<evidence type="ECO:0000313" key="4">
    <source>
        <dbReference type="Proteomes" id="UP000324897"/>
    </source>
</evidence>
<dbReference type="Proteomes" id="UP000324897">
    <property type="component" value="Unassembled WGS sequence"/>
</dbReference>
<dbReference type="OrthoDB" id="1843925at2759"/>
<dbReference type="PANTHER" id="PTHR34366">
    <property type="entry name" value="OS07G0289901 PROTEIN-RELATED"/>
    <property type="match status" value="1"/>
</dbReference>
<comment type="caution">
    <text evidence="3">The sequence shown here is derived from an EMBL/GenBank/DDBJ whole genome shotgun (WGS) entry which is preliminary data.</text>
</comment>
<feature type="domain" description="DUF7731" evidence="2">
    <location>
        <begin position="44"/>
        <end position="141"/>
    </location>
</feature>
<evidence type="ECO:0000259" key="2">
    <source>
        <dbReference type="Pfam" id="PF24865"/>
    </source>
</evidence>
<dbReference type="PANTHER" id="PTHR34366:SF2">
    <property type="entry name" value="OS07G0289901 PROTEIN"/>
    <property type="match status" value="1"/>
</dbReference>
<keyword evidence="1" id="KW-0732">Signal</keyword>
<evidence type="ECO:0000313" key="3">
    <source>
        <dbReference type="EMBL" id="TVU22414.1"/>
    </source>
</evidence>
<feature type="signal peptide" evidence="1">
    <location>
        <begin position="1"/>
        <end position="27"/>
    </location>
</feature>
<protein>
    <recommendedName>
        <fullName evidence="2">DUF7731 domain-containing protein</fullName>
    </recommendedName>
</protein>
<dbReference type="Pfam" id="PF24865">
    <property type="entry name" value="DUF7731"/>
    <property type="match status" value="1"/>
</dbReference>
<dbReference type="AlphaFoldDB" id="A0A5J9UG53"/>
<keyword evidence="4" id="KW-1185">Reference proteome</keyword>
<name>A0A5J9UG53_9POAL</name>
<dbReference type="Gramene" id="TVU22414">
    <property type="protein sequence ID" value="TVU22414"/>
    <property type="gene ID" value="EJB05_32108"/>
</dbReference>
<evidence type="ECO:0000256" key="1">
    <source>
        <dbReference type="SAM" id="SignalP"/>
    </source>
</evidence>
<feature type="chain" id="PRO_5023927719" description="DUF7731 domain-containing protein" evidence="1">
    <location>
        <begin position="28"/>
        <end position="183"/>
    </location>
</feature>
<accession>A0A5J9UG53</accession>
<organism evidence="3 4">
    <name type="scientific">Eragrostis curvula</name>
    <name type="common">weeping love grass</name>
    <dbReference type="NCBI Taxonomy" id="38414"/>
    <lineage>
        <taxon>Eukaryota</taxon>
        <taxon>Viridiplantae</taxon>
        <taxon>Streptophyta</taxon>
        <taxon>Embryophyta</taxon>
        <taxon>Tracheophyta</taxon>
        <taxon>Spermatophyta</taxon>
        <taxon>Magnoliopsida</taxon>
        <taxon>Liliopsida</taxon>
        <taxon>Poales</taxon>
        <taxon>Poaceae</taxon>
        <taxon>PACMAD clade</taxon>
        <taxon>Chloridoideae</taxon>
        <taxon>Eragrostideae</taxon>
        <taxon>Eragrostidinae</taxon>
        <taxon>Eragrostis</taxon>
    </lineage>
</organism>
<dbReference type="InterPro" id="IPR056633">
    <property type="entry name" value="DUF7731"/>
</dbReference>
<proteinExistence type="predicted"/>